<dbReference type="Pfam" id="PF00107">
    <property type="entry name" value="ADH_zinc_N"/>
    <property type="match status" value="1"/>
</dbReference>
<evidence type="ECO:0000256" key="6">
    <source>
        <dbReference type="ARBA" id="ARBA00023315"/>
    </source>
</evidence>
<evidence type="ECO:0000313" key="11">
    <source>
        <dbReference type="EMBL" id="MBA8930359.1"/>
    </source>
</evidence>
<dbReference type="SMART" id="SM00829">
    <property type="entry name" value="PKS_ER"/>
    <property type="match status" value="1"/>
</dbReference>
<dbReference type="Pfam" id="PF00550">
    <property type="entry name" value="PP-binding"/>
    <property type="match status" value="1"/>
</dbReference>
<dbReference type="Pfam" id="PF21089">
    <property type="entry name" value="PKS_DH_N"/>
    <property type="match status" value="1"/>
</dbReference>
<feature type="region of interest" description="N-terminal hotdog fold" evidence="7">
    <location>
        <begin position="907"/>
        <end position="1032"/>
    </location>
</feature>
<dbReference type="InterPro" id="IPR050091">
    <property type="entry name" value="PKS_NRPS_Biosynth_Enz"/>
</dbReference>
<dbReference type="Proteomes" id="UP000517916">
    <property type="component" value="Unassembled WGS sequence"/>
</dbReference>
<dbReference type="InterPro" id="IPR014043">
    <property type="entry name" value="Acyl_transferase_dom"/>
</dbReference>
<dbReference type="Gene3D" id="1.10.1200.10">
    <property type="entry name" value="ACP-like"/>
    <property type="match status" value="1"/>
</dbReference>
<dbReference type="SUPFAM" id="SSF52151">
    <property type="entry name" value="FabD/lysophospholipase-like"/>
    <property type="match status" value="1"/>
</dbReference>
<dbReference type="InterPro" id="IPR049900">
    <property type="entry name" value="PKS_mFAS_DH"/>
</dbReference>
<dbReference type="PROSITE" id="PS00606">
    <property type="entry name" value="KS3_1"/>
    <property type="match status" value="1"/>
</dbReference>
<comment type="caution">
    <text evidence="11">The sequence shown here is derived from an EMBL/GenBank/DDBJ whole genome shotgun (WGS) entry which is preliminary data.</text>
</comment>
<dbReference type="InterPro" id="IPR016036">
    <property type="entry name" value="Malonyl_transacylase_ACP-bd"/>
</dbReference>
<feature type="region of interest" description="C-terminal hotdog fold" evidence="7">
    <location>
        <begin position="1047"/>
        <end position="1197"/>
    </location>
</feature>
<evidence type="ECO:0000256" key="7">
    <source>
        <dbReference type="PROSITE-ProRule" id="PRU01363"/>
    </source>
</evidence>
<evidence type="ECO:0000259" key="9">
    <source>
        <dbReference type="PROSITE" id="PS52004"/>
    </source>
</evidence>
<dbReference type="SUPFAM" id="SSF51735">
    <property type="entry name" value="NAD(P)-binding Rossmann-fold domains"/>
    <property type="match status" value="3"/>
</dbReference>
<dbReference type="InterPro" id="IPR042104">
    <property type="entry name" value="PKS_dehydratase_sf"/>
</dbReference>
<dbReference type="InterPro" id="IPR020806">
    <property type="entry name" value="PKS_PP-bd"/>
</dbReference>
<dbReference type="Pfam" id="PF08659">
    <property type="entry name" value="KR"/>
    <property type="match status" value="1"/>
</dbReference>
<dbReference type="SUPFAM" id="SSF47336">
    <property type="entry name" value="ACP-like"/>
    <property type="match status" value="1"/>
</dbReference>
<gene>
    <name evidence="11" type="ORF">BC739_007592</name>
</gene>
<evidence type="ECO:0000256" key="5">
    <source>
        <dbReference type="ARBA" id="ARBA00023268"/>
    </source>
</evidence>
<dbReference type="InterPro" id="IPR036291">
    <property type="entry name" value="NAD(P)-bd_dom_sf"/>
</dbReference>
<dbReference type="Gene3D" id="3.30.70.3290">
    <property type="match status" value="1"/>
</dbReference>
<evidence type="ECO:0000256" key="1">
    <source>
        <dbReference type="ARBA" id="ARBA00022450"/>
    </source>
</evidence>
<dbReference type="PROSITE" id="PS52019">
    <property type="entry name" value="PKS_MFAS_DH"/>
    <property type="match status" value="1"/>
</dbReference>
<dbReference type="InterPro" id="IPR013149">
    <property type="entry name" value="ADH-like_C"/>
</dbReference>
<dbReference type="Pfam" id="PF16197">
    <property type="entry name" value="KAsynt_C_assoc"/>
    <property type="match status" value="1"/>
</dbReference>
<dbReference type="InterPro" id="IPR014030">
    <property type="entry name" value="Ketoacyl_synth_N"/>
</dbReference>
<feature type="domain" description="PKS/mFAS DH" evidence="10">
    <location>
        <begin position="907"/>
        <end position="1197"/>
    </location>
</feature>
<dbReference type="Gene3D" id="3.40.50.720">
    <property type="entry name" value="NAD(P)-binding Rossmann-like Domain"/>
    <property type="match status" value="3"/>
</dbReference>
<dbReference type="InterPro" id="IPR009081">
    <property type="entry name" value="PP-bd_ACP"/>
</dbReference>
<dbReference type="PROSITE" id="PS50075">
    <property type="entry name" value="CARRIER"/>
    <property type="match status" value="1"/>
</dbReference>
<dbReference type="InterPro" id="IPR049552">
    <property type="entry name" value="PKS_DH_N"/>
</dbReference>
<dbReference type="CDD" id="cd00833">
    <property type="entry name" value="PKS"/>
    <property type="match status" value="1"/>
</dbReference>
<dbReference type="InterPro" id="IPR016039">
    <property type="entry name" value="Thiolase-like"/>
</dbReference>
<dbReference type="SMART" id="SM00825">
    <property type="entry name" value="PKS_KS"/>
    <property type="match status" value="1"/>
</dbReference>
<dbReference type="Pfam" id="PF08240">
    <property type="entry name" value="ADH_N"/>
    <property type="match status" value="1"/>
</dbReference>
<dbReference type="Pfam" id="PF00698">
    <property type="entry name" value="Acyl_transf_1"/>
    <property type="match status" value="1"/>
</dbReference>
<dbReference type="InterPro" id="IPR020807">
    <property type="entry name" value="PKS_DH"/>
</dbReference>
<evidence type="ECO:0000256" key="4">
    <source>
        <dbReference type="ARBA" id="ARBA00022857"/>
    </source>
</evidence>
<dbReference type="PROSITE" id="PS52004">
    <property type="entry name" value="KS3_2"/>
    <property type="match status" value="1"/>
</dbReference>
<dbReference type="PANTHER" id="PTHR43775:SF37">
    <property type="entry name" value="SI:DKEY-61P9.11"/>
    <property type="match status" value="1"/>
</dbReference>
<dbReference type="SMART" id="SM00822">
    <property type="entry name" value="PKS_KR"/>
    <property type="match status" value="1"/>
</dbReference>
<evidence type="ECO:0000259" key="10">
    <source>
        <dbReference type="PROSITE" id="PS52019"/>
    </source>
</evidence>
<evidence type="ECO:0000259" key="8">
    <source>
        <dbReference type="PROSITE" id="PS50075"/>
    </source>
</evidence>
<accession>A0ABR6BTZ3</accession>
<dbReference type="Gene3D" id="3.40.366.10">
    <property type="entry name" value="Malonyl-Coenzyme A Acyl Carrier Protein, domain 2"/>
    <property type="match status" value="1"/>
</dbReference>
<dbReference type="SMART" id="SM01294">
    <property type="entry name" value="PKS_PP_betabranch"/>
    <property type="match status" value="1"/>
</dbReference>
<dbReference type="InterPro" id="IPR011032">
    <property type="entry name" value="GroES-like_sf"/>
</dbReference>
<evidence type="ECO:0000256" key="3">
    <source>
        <dbReference type="ARBA" id="ARBA00022679"/>
    </source>
</evidence>
<dbReference type="CDD" id="cd05195">
    <property type="entry name" value="enoyl_red"/>
    <property type="match status" value="1"/>
</dbReference>
<dbReference type="InterPro" id="IPR013154">
    <property type="entry name" value="ADH-like_N"/>
</dbReference>
<dbReference type="SUPFAM" id="SSF53901">
    <property type="entry name" value="Thiolase-like"/>
    <property type="match status" value="1"/>
</dbReference>
<name>A0ABR6BTZ3_9PSEU</name>
<evidence type="ECO:0000313" key="12">
    <source>
        <dbReference type="Proteomes" id="UP000517916"/>
    </source>
</evidence>
<dbReference type="InterPro" id="IPR013968">
    <property type="entry name" value="PKS_KR"/>
</dbReference>
<organism evidence="11 12">
    <name type="scientific">Kutzneria viridogrisea</name>
    <dbReference type="NCBI Taxonomy" id="47990"/>
    <lineage>
        <taxon>Bacteria</taxon>
        <taxon>Bacillati</taxon>
        <taxon>Actinomycetota</taxon>
        <taxon>Actinomycetes</taxon>
        <taxon>Pseudonocardiales</taxon>
        <taxon>Pseudonocardiaceae</taxon>
        <taxon>Kutzneria</taxon>
    </lineage>
</organism>
<dbReference type="PANTHER" id="PTHR43775">
    <property type="entry name" value="FATTY ACID SYNTHASE"/>
    <property type="match status" value="1"/>
</dbReference>
<keyword evidence="5" id="KW-0511">Multifunctional enzyme</keyword>
<dbReference type="InterPro" id="IPR001227">
    <property type="entry name" value="Ac_transferase_dom_sf"/>
</dbReference>
<proteinExistence type="predicted"/>
<keyword evidence="4" id="KW-0521">NADP</keyword>
<dbReference type="InterPro" id="IPR032821">
    <property type="entry name" value="PKS_assoc"/>
</dbReference>
<dbReference type="InterPro" id="IPR018201">
    <property type="entry name" value="Ketoacyl_synth_AS"/>
</dbReference>
<dbReference type="InterPro" id="IPR020841">
    <property type="entry name" value="PKS_Beta-ketoAc_synthase_dom"/>
</dbReference>
<feature type="active site" description="Proton acceptor; for dehydratase activity" evidence="7">
    <location>
        <position position="940"/>
    </location>
</feature>
<keyword evidence="3" id="KW-0808">Transferase</keyword>
<feature type="domain" description="Carrier" evidence="8">
    <location>
        <begin position="2014"/>
        <end position="2088"/>
    </location>
</feature>
<dbReference type="Pfam" id="PF02801">
    <property type="entry name" value="Ketoacyl-synt_C"/>
    <property type="match status" value="1"/>
</dbReference>
<keyword evidence="12" id="KW-1185">Reference proteome</keyword>
<dbReference type="SUPFAM" id="SSF55048">
    <property type="entry name" value="Probable ACP-binding domain of malonyl-CoA ACP transacylase"/>
    <property type="match status" value="1"/>
</dbReference>
<dbReference type="SMART" id="SM00826">
    <property type="entry name" value="PKS_DH"/>
    <property type="match status" value="1"/>
</dbReference>
<sequence length="2090" mass="221536">MSQPTDVRADVPARAVTGDPIAIVGMACRYPGGVEDPAAFWRLLVQGRDVIREGPQGRWDFEAFFDPDIDVPGRCTSRWAGYFDDITGFDAAFFGISPREATTMDPQHRLLIELAWEALERAGMPPRGLAGSRTGVFVGLCHAEYIGRLAGRYEDIDAYMMTGNGHSTAVGRISYLLGLTGPSVAVDTACSSSLVAMHLACQSLRLGESDLALASGVNLMINPETPISYSKWGMLSPTGRCHPFSAGADGFVRGEGAGTVVLKRLDDAVRDGDQVLALVRGTGVNQDGRSQGLTAPSADAQRALFRETVRRAGVRPGQFGLVETHGAGTPIGDPIEFDSLSTVYGTGEGRCALGGVKSNVGHTEAAAGISGVIKSVLSIGHGVVPPTLNFTGWNSQIDPEPTRFFVPTEPTPWPVPGTRLAAVSSFGVGGTNAHVLLEQAPRLPERPSAPETGAPRMIPISAASTEVLGTAASQLADWLHQDGEDVSLGDLAHTLAVRRSHHLARLAVSASSVPELIAGLEAFAEGEPQPNITCTTARAAASRGAVWVFSGQGSQWSGMGRELLASEPVFAEVIAGIEPLVAAEAGFSVTEVMSAPQMSEEIDKIQPTLFAMQVALAELWRANGVEPAAVIGHSMGETAAAVVAGGLSLADGVLVICRRSRLMKRASGLGTMASVDLSPEDAVAELAKAGARGVTAAVLSSPRSTVISGDTAEVERIVELWQDQGLMARRVAVDIAAHSTHMDPLLAEIVSGLAELRPSPCAVPVYSTVLADPRQRFSFDPEYWAANLRQPVRFTHAVRAAAEDGFGVFVEVSPHPVTTYPMSETLSDLVDGAVVLPTMKRDNPPREFLSQQLGALYCAGAPIDWQRAYGVGRLVDAPTLTWDRKRHWIDLPMPHPDMNTSSAANTHPLLGVHVKLPEGEGRHVWQGDLGTAVLPWLADHRVDEAIVLPGAGFTEMVLAAGSEHFRVPAHRLSLSGLVFHRLLPLDEHTEVSTVLSVLGPERVAVSVLTSTDDGVNWVTHATGEVVVVEQSAQPAPAHMGELLAAHSEVEELEGFYAGLRADGYFHGPCFAGLTELRVQDIEGGTVLGRIKVPGKARSAASAFRFHPVLFDSCLQALGAARIKGRAAGAPRLLPAGVGALRVYADPARGVWCEGHAVLDESDGSSAIGRIRLLDADGAVLLEAEDIRLLSPQRETGPRRLDPLLHEVAWQPEPLTGQEVHNGQWLLVGEGDGFAAELAASLGPGCRVLDLPLGGTISLALDQDLTGVVVLPGSRDELDDGLARVLRVADVVRSVATSGHSPRVWIVTERGQAVSPEEDPRLSQSALRGIGRVAGYEHAELGITLVDVDSRAALARELLSGRTEDEVAWRGEERLVARLVKTPLHDGTWQHRPRRTVHYGLDGFALDMARPGNLDSMGLVVRPRVLPGPGEVEIQVQAAALNFRDVLVAMGLYPTEDGTLPPLGGDCAGVVTRTGPGVSHLQTGDWVFTLANGAFATFVTTKADLVAPIPAGMRFAEAAVVPAVYLTAWYGLVHLARLAPGERVLIHSGTGGVGLAAIAIARSRGAEVLATAGSEEKREYLRRMGIEHVMDSRSLDFAEQTMRATGGHGVDVVLNSLVGPALRAGLDVLAIGGRFIELGKRDIYSDSKLGMSPFRRNITISSVDLDLVLRTKTELAATLMSEVAEELSAGRLDALPRQEFPIEQAADAFRAMAAAKHIGKLVLTVPEFGVTEAVVPEGLVPVAHADGAYVITGGLGGLGLEMARWLAGQGAGRLVLNGRSAPSAQTEEVIAGIQAAGTQVEVVRGDVTDPVVAQRLVRAASEGGCRVRGVLHSAAVLDDGILVNLDAERVAKVWRPKVDGAWRLHEATEGQQLDWFVMFSSAASMFGNPGQSNYAAANAWLDAFAAWRRHRGLPALTVNWGAWGQAGRATDFAERGFTTLDTQDGIDALHTLLDHERVRTGVFAFEGDTWFSALPSVMESSFFAAMPRTGGGETATASGKVRAELSALEPDKRPRAMVAYLGEQIRIILGLGSAAVEPDVPLTNLGFDSLTALQLRNQLEADLAIKIPATAVWTHPTPAALGAHLLDQLGM</sequence>
<dbReference type="EMBL" id="JACJID010000006">
    <property type="protein sequence ID" value="MBA8930359.1"/>
    <property type="molecule type" value="Genomic_DNA"/>
</dbReference>
<keyword evidence="6" id="KW-0012">Acyltransferase</keyword>
<reference evidence="11 12" key="1">
    <citation type="submission" date="2020-08" db="EMBL/GenBank/DDBJ databases">
        <title>Genomic Encyclopedia of Archaeal and Bacterial Type Strains, Phase II (KMG-II): from individual species to whole genera.</title>
        <authorList>
            <person name="Goeker M."/>
        </authorList>
    </citation>
    <scope>NUCLEOTIDE SEQUENCE [LARGE SCALE GENOMIC DNA]</scope>
    <source>
        <strain evidence="11 12">DSM 43850</strain>
    </source>
</reference>
<dbReference type="InterPro" id="IPR049551">
    <property type="entry name" value="PKS_DH_C"/>
</dbReference>
<dbReference type="SMART" id="SM00823">
    <property type="entry name" value="PKS_PP"/>
    <property type="match status" value="1"/>
</dbReference>
<dbReference type="SUPFAM" id="SSF50129">
    <property type="entry name" value="GroES-like"/>
    <property type="match status" value="1"/>
</dbReference>
<dbReference type="SMART" id="SM00827">
    <property type="entry name" value="PKS_AT"/>
    <property type="match status" value="1"/>
</dbReference>
<feature type="active site" description="Proton donor; for dehydratase activity" evidence="7">
    <location>
        <position position="1111"/>
    </location>
</feature>
<feature type="domain" description="Ketosynthase family 3 (KS3)" evidence="9">
    <location>
        <begin position="18"/>
        <end position="439"/>
    </location>
</feature>
<keyword evidence="2" id="KW-0597">Phosphoprotein</keyword>
<dbReference type="InterPro" id="IPR016035">
    <property type="entry name" value="Acyl_Trfase/lysoPLipase"/>
</dbReference>
<dbReference type="InterPro" id="IPR014031">
    <property type="entry name" value="Ketoacyl_synth_C"/>
</dbReference>
<dbReference type="Gene3D" id="3.10.129.110">
    <property type="entry name" value="Polyketide synthase dehydratase"/>
    <property type="match status" value="1"/>
</dbReference>
<dbReference type="InterPro" id="IPR057326">
    <property type="entry name" value="KR_dom"/>
</dbReference>
<protein>
    <submittedName>
        <fullName evidence="11">Acyl transferase domain-containing protein/NADPH:quinone reductase-like Zn-dependent oxidoreductase/acyl carrier protein</fullName>
    </submittedName>
</protein>
<dbReference type="Pfam" id="PF14765">
    <property type="entry name" value="PS-DH"/>
    <property type="match status" value="1"/>
</dbReference>
<dbReference type="CDD" id="cd08955">
    <property type="entry name" value="KR_2_FAS_SDR_x"/>
    <property type="match status" value="1"/>
</dbReference>
<dbReference type="RefSeq" id="WP_182839808.1">
    <property type="nucleotide sequence ID" value="NZ_BAAABQ010000025.1"/>
</dbReference>
<keyword evidence="1" id="KW-0596">Phosphopantetheine</keyword>
<dbReference type="Pfam" id="PF00109">
    <property type="entry name" value="ketoacyl-synt"/>
    <property type="match status" value="1"/>
</dbReference>
<dbReference type="InterPro" id="IPR036736">
    <property type="entry name" value="ACP-like_sf"/>
</dbReference>
<dbReference type="Gene3D" id="3.40.47.10">
    <property type="match status" value="1"/>
</dbReference>
<evidence type="ECO:0000256" key="2">
    <source>
        <dbReference type="ARBA" id="ARBA00022553"/>
    </source>
</evidence>
<dbReference type="Gene3D" id="3.90.180.10">
    <property type="entry name" value="Medium-chain alcohol dehydrogenases, catalytic domain"/>
    <property type="match status" value="1"/>
</dbReference>
<dbReference type="InterPro" id="IPR020843">
    <property type="entry name" value="ER"/>
</dbReference>